<dbReference type="Proteomes" id="UP000005240">
    <property type="component" value="Unassembled WGS sequence"/>
</dbReference>
<accession>A0A180FYR8</accession>
<feature type="non-terminal residue" evidence="2">
    <location>
        <position position="135"/>
    </location>
</feature>
<evidence type="ECO:0000313" key="2">
    <source>
        <dbReference type="EMBL" id="OAV84723.1"/>
    </source>
</evidence>
<feature type="region of interest" description="Disordered" evidence="1">
    <location>
        <begin position="32"/>
        <end position="52"/>
    </location>
</feature>
<evidence type="ECO:0000256" key="1">
    <source>
        <dbReference type="SAM" id="MobiDB-lite"/>
    </source>
</evidence>
<name>A0A180FYR8_PUCT1</name>
<dbReference type="EnsemblFungi" id="PTTG_11516-t43_1">
    <property type="protein sequence ID" value="PTTG_11516-t43_1-p1"/>
    <property type="gene ID" value="PTTG_11516"/>
</dbReference>
<feature type="non-terminal residue" evidence="2">
    <location>
        <position position="1"/>
    </location>
</feature>
<keyword evidence="4" id="KW-1185">Reference proteome</keyword>
<dbReference type="VEuPathDB" id="FungiDB:PTTG_11516"/>
<evidence type="ECO:0000313" key="3">
    <source>
        <dbReference type="EnsemblFungi" id="PTTG_11516-t43_1-p1"/>
    </source>
</evidence>
<proteinExistence type="predicted"/>
<dbReference type="AlphaFoldDB" id="A0A180FYR8"/>
<organism evidence="2">
    <name type="scientific">Puccinia triticina (isolate 1-1 / race 1 (BBBD))</name>
    <name type="common">Brown leaf rust fungus</name>
    <dbReference type="NCBI Taxonomy" id="630390"/>
    <lineage>
        <taxon>Eukaryota</taxon>
        <taxon>Fungi</taxon>
        <taxon>Dikarya</taxon>
        <taxon>Basidiomycota</taxon>
        <taxon>Pucciniomycotina</taxon>
        <taxon>Pucciniomycetes</taxon>
        <taxon>Pucciniales</taxon>
        <taxon>Pucciniaceae</taxon>
        <taxon>Puccinia</taxon>
    </lineage>
</organism>
<reference evidence="3" key="4">
    <citation type="submission" date="2025-05" db="UniProtKB">
        <authorList>
            <consortium name="EnsemblFungi"/>
        </authorList>
    </citation>
    <scope>IDENTIFICATION</scope>
    <source>
        <strain evidence="3">isolate 1-1 / race 1 (BBBD)</strain>
    </source>
</reference>
<evidence type="ECO:0000313" key="4">
    <source>
        <dbReference type="Proteomes" id="UP000005240"/>
    </source>
</evidence>
<sequence>ESMALNTGQTNELDSLPIAKNKKRWFRKDRDDVKNKRHRIRGRRDNTKSTTRRFRERRGQMIIDCVLPESFNQCRWMMVQINLMQMRYEIGRIGNMRFDGGQTKKLDFLRRRKQLGWLPIKKPRKPWQKNQPKLF</sequence>
<reference evidence="2" key="2">
    <citation type="submission" date="2016-05" db="EMBL/GenBank/DDBJ databases">
        <title>Comparative analysis highlights variable genome content of wheat rusts and divergence of the mating loci.</title>
        <authorList>
            <person name="Cuomo C.A."/>
            <person name="Bakkeren G."/>
            <person name="Szabo L."/>
            <person name="Khalil H."/>
            <person name="Joly D."/>
            <person name="Goldberg J."/>
            <person name="Young S."/>
            <person name="Zeng Q."/>
            <person name="Fellers J."/>
        </authorList>
    </citation>
    <scope>NUCLEOTIDE SEQUENCE [LARGE SCALE GENOMIC DNA]</scope>
    <source>
        <strain evidence="2">1-1 BBBD Race 1</strain>
    </source>
</reference>
<dbReference type="EMBL" id="ADAS02013674">
    <property type="protein sequence ID" value="OAV84723.1"/>
    <property type="molecule type" value="Genomic_DNA"/>
</dbReference>
<gene>
    <name evidence="2" type="ORF">PTTG_11516</name>
</gene>
<reference evidence="2" key="1">
    <citation type="submission" date="2009-11" db="EMBL/GenBank/DDBJ databases">
        <authorList>
            <consortium name="The Broad Institute Genome Sequencing Platform"/>
            <person name="Ward D."/>
            <person name="Feldgarden M."/>
            <person name="Earl A."/>
            <person name="Young S.K."/>
            <person name="Zeng Q."/>
            <person name="Koehrsen M."/>
            <person name="Alvarado L."/>
            <person name="Berlin A."/>
            <person name="Bochicchio J."/>
            <person name="Borenstein D."/>
            <person name="Chapman S.B."/>
            <person name="Chen Z."/>
            <person name="Engels R."/>
            <person name="Freedman E."/>
            <person name="Gellesch M."/>
            <person name="Goldberg J."/>
            <person name="Griggs A."/>
            <person name="Gujja S."/>
            <person name="Heilman E."/>
            <person name="Heiman D."/>
            <person name="Hepburn T."/>
            <person name="Howarth C."/>
            <person name="Jen D."/>
            <person name="Larson L."/>
            <person name="Lewis B."/>
            <person name="Mehta T."/>
            <person name="Park D."/>
            <person name="Pearson M."/>
            <person name="Roberts A."/>
            <person name="Saif S."/>
            <person name="Shea T."/>
            <person name="Shenoy N."/>
            <person name="Sisk P."/>
            <person name="Stolte C."/>
            <person name="Sykes S."/>
            <person name="Thomson T."/>
            <person name="Walk T."/>
            <person name="White J."/>
            <person name="Yandava C."/>
            <person name="Izard J."/>
            <person name="Baranova O.V."/>
            <person name="Blanton J.M."/>
            <person name="Tanner A.C."/>
            <person name="Dewhirst F.E."/>
            <person name="Haas B."/>
            <person name="Nusbaum C."/>
            <person name="Birren B."/>
        </authorList>
    </citation>
    <scope>NUCLEOTIDE SEQUENCE [LARGE SCALE GENOMIC DNA]</scope>
    <source>
        <strain evidence="2">1-1 BBBD Race 1</strain>
    </source>
</reference>
<protein>
    <submittedName>
        <fullName evidence="2 3">Uncharacterized protein</fullName>
    </submittedName>
</protein>
<reference evidence="3 4" key="3">
    <citation type="journal article" date="2017" name="G3 (Bethesda)">
        <title>Comparative analysis highlights variable genome content of wheat rusts and divergence of the mating loci.</title>
        <authorList>
            <person name="Cuomo C.A."/>
            <person name="Bakkeren G."/>
            <person name="Khalil H.B."/>
            <person name="Panwar V."/>
            <person name="Joly D."/>
            <person name="Linning R."/>
            <person name="Sakthikumar S."/>
            <person name="Song X."/>
            <person name="Adiconis X."/>
            <person name="Fan L."/>
            <person name="Goldberg J.M."/>
            <person name="Levin J.Z."/>
            <person name="Young S."/>
            <person name="Zeng Q."/>
            <person name="Anikster Y."/>
            <person name="Bruce M."/>
            <person name="Wang M."/>
            <person name="Yin C."/>
            <person name="McCallum B."/>
            <person name="Szabo L.J."/>
            <person name="Hulbert S."/>
            <person name="Chen X."/>
            <person name="Fellers J.P."/>
        </authorList>
    </citation>
    <scope>NUCLEOTIDE SEQUENCE</scope>
    <source>
        <strain evidence="4">Isolate 1-1 / race 1 (BBBD)</strain>
        <strain evidence="3">isolate 1-1 / race 1 (BBBD)</strain>
    </source>
</reference>